<evidence type="ECO:0000256" key="2">
    <source>
        <dbReference type="ARBA" id="ARBA00034617"/>
    </source>
</evidence>
<dbReference type="InterPro" id="IPR002789">
    <property type="entry name" value="HerA_central"/>
</dbReference>
<dbReference type="InterPro" id="IPR008571">
    <property type="entry name" value="HerA-like"/>
</dbReference>
<dbReference type="InterPro" id="IPR027417">
    <property type="entry name" value="P-loop_NTPase"/>
</dbReference>
<dbReference type="PATRIC" id="fig|1698275.3.peg.317"/>
<comment type="catalytic activity">
    <reaction evidence="2">
        <text>Couples ATP hydrolysis with the unwinding of duplex DNA by translocating in the 3'-5' direction.</text>
        <dbReference type="EC" id="5.6.2.4"/>
    </reaction>
</comment>
<dbReference type="Proteomes" id="UP000070565">
    <property type="component" value="Unassembled WGS sequence"/>
</dbReference>
<organism evidence="7 8">
    <name type="scientific">candidate division MSBL1 archaeon SCGC-AAA261F19</name>
    <dbReference type="NCBI Taxonomy" id="1698275"/>
    <lineage>
        <taxon>Archaea</taxon>
        <taxon>Methanobacteriati</taxon>
        <taxon>Methanobacteriota</taxon>
        <taxon>candidate division MSBL1</taxon>
    </lineage>
</organism>
<evidence type="ECO:0000256" key="1">
    <source>
        <dbReference type="ARBA" id="ARBA00007816"/>
    </source>
</evidence>
<proteinExistence type="inferred from homology"/>
<dbReference type="SUPFAM" id="SSF52540">
    <property type="entry name" value="P-loop containing nucleoside triphosphate hydrolases"/>
    <property type="match status" value="1"/>
</dbReference>
<dbReference type="AlphaFoldDB" id="A0A133V9Y9"/>
<sequence>MLGRREKEKLDEDWVLYVGTAANMGDKKVGLDSLSPHVIFVCGARGSGKSYTLGVIAEEIAQSNSEVAAVIVDPVGIFWSMKYPNQEKGEIKTLKKMDMRAGGIKNVKVFVPAGYKSKIPEETFDTGFSFKPSSLKTEDWCLTFGIDRYSPQGLLLERAIEKVKSGYTRKLGDRLEGGSRNVPPNGNFSIEDLLECINHDRELLSKERGFKGSTRRALSSRLNAAKDWGIFGGEKRLSDLVKPGMISVIDISFLSENIGALVLGILSRKIFSARKAAAREEAVHDLKEEEGKRTSSIPPTWLMIDEAHSFAPSSGKTAATDPLVEYVKQGRRPGLSAVLSTQQPSALNSKIISQLDILLSHRLSFENDIKEVWKRMPTTLSGNLKDSDSLKKLPRGTAIAGDKEIDQAFFVSIRPRKSQHEGRERVTKSSLVEKKSTQNTENIEKSFEDHETRSEGLEKGMIEREEVSAVAFKVSMQEAAEIAKSERRRTLGLLWSSEKVRKIYKRFYPIWSFLIDYYPKSQKPINLRAQIDGLTGELIKRKDGRLERTSGVRELSNLSSMEKDVLFKISEKGPISLHDLKGSFEKGASRIKKHISNLIDRGLIKKFEEEEGELFLEVGEGINIPSTLSEETLLAAEDIPAPEIIKIPPEKKEERIVGEKKALEILKTFGNIEVIKREIFYYPYWIAELVEGDKGRVLAIDGVQGKRDEYVERMLRRRVR</sequence>
<protein>
    <recommendedName>
        <fullName evidence="6">AAA+ ATPase domain-containing protein</fullName>
    </recommendedName>
</protein>
<comment type="catalytic activity">
    <reaction evidence="4">
        <text>ATP + H2O = ADP + phosphate + H(+)</text>
        <dbReference type="Rhea" id="RHEA:13065"/>
        <dbReference type="ChEBI" id="CHEBI:15377"/>
        <dbReference type="ChEBI" id="CHEBI:15378"/>
        <dbReference type="ChEBI" id="CHEBI:30616"/>
        <dbReference type="ChEBI" id="CHEBI:43474"/>
        <dbReference type="ChEBI" id="CHEBI:456216"/>
        <dbReference type="EC" id="5.6.2.4"/>
    </reaction>
</comment>
<evidence type="ECO:0000256" key="4">
    <source>
        <dbReference type="ARBA" id="ARBA00048988"/>
    </source>
</evidence>
<dbReference type="SMART" id="SM00382">
    <property type="entry name" value="AAA"/>
    <property type="match status" value="1"/>
</dbReference>
<dbReference type="PANTHER" id="PTHR42957:SF1">
    <property type="entry name" value="HELICASE MJ1565-RELATED"/>
    <property type="match status" value="1"/>
</dbReference>
<feature type="domain" description="AAA+ ATPase" evidence="6">
    <location>
        <begin position="35"/>
        <end position="361"/>
    </location>
</feature>
<dbReference type="PANTHER" id="PTHR42957">
    <property type="entry name" value="HELICASE MJ1565-RELATED"/>
    <property type="match status" value="1"/>
</dbReference>
<accession>A0A133V9Y9</accession>
<dbReference type="GO" id="GO:0043139">
    <property type="term" value="F:5'-3' DNA helicase activity"/>
    <property type="evidence" value="ECO:0007669"/>
    <property type="project" value="UniProtKB-EC"/>
</dbReference>
<dbReference type="Gene3D" id="3.40.50.300">
    <property type="entry name" value="P-loop containing nucleotide triphosphate hydrolases"/>
    <property type="match status" value="2"/>
</dbReference>
<evidence type="ECO:0000313" key="7">
    <source>
        <dbReference type="EMBL" id="KXB03207.1"/>
    </source>
</evidence>
<dbReference type="EMBL" id="LHXZ01000025">
    <property type="protein sequence ID" value="KXB03207.1"/>
    <property type="molecule type" value="Genomic_DNA"/>
</dbReference>
<evidence type="ECO:0000256" key="3">
    <source>
        <dbReference type="ARBA" id="ARBA00048954"/>
    </source>
</evidence>
<keyword evidence="8" id="KW-1185">Reference proteome</keyword>
<evidence type="ECO:0000256" key="5">
    <source>
        <dbReference type="SAM" id="MobiDB-lite"/>
    </source>
</evidence>
<evidence type="ECO:0000313" key="8">
    <source>
        <dbReference type="Proteomes" id="UP000070565"/>
    </source>
</evidence>
<evidence type="ECO:0000259" key="6">
    <source>
        <dbReference type="SMART" id="SM00382"/>
    </source>
</evidence>
<dbReference type="InterPro" id="IPR003593">
    <property type="entry name" value="AAA+_ATPase"/>
</dbReference>
<gene>
    <name evidence="7" type="ORF">AKJ45_02215</name>
</gene>
<comment type="caution">
    <text evidence="7">The sequence shown here is derived from an EMBL/GenBank/DDBJ whole genome shotgun (WGS) entry which is preliminary data.</text>
</comment>
<dbReference type="Pfam" id="PF01935">
    <property type="entry name" value="DUF87"/>
    <property type="match status" value="1"/>
</dbReference>
<comment type="similarity">
    <text evidence="1">Belongs to the HerA family.</text>
</comment>
<comment type="catalytic activity">
    <reaction evidence="3">
        <text>ATP + H2O = ADP + phosphate + H(+)</text>
        <dbReference type="Rhea" id="RHEA:13065"/>
        <dbReference type="ChEBI" id="CHEBI:15377"/>
        <dbReference type="ChEBI" id="CHEBI:15378"/>
        <dbReference type="ChEBI" id="CHEBI:30616"/>
        <dbReference type="ChEBI" id="CHEBI:43474"/>
        <dbReference type="ChEBI" id="CHEBI:456216"/>
        <dbReference type="EC" id="5.6.2.3"/>
    </reaction>
</comment>
<feature type="region of interest" description="Disordered" evidence="5">
    <location>
        <begin position="420"/>
        <end position="455"/>
    </location>
</feature>
<name>A0A133V9Y9_9EURY</name>
<reference evidence="7 8" key="1">
    <citation type="journal article" date="2016" name="Sci. Rep.">
        <title>Metabolic traits of an uncultured archaeal lineage -MSBL1- from brine pools of the Red Sea.</title>
        <authorList>
            <person name="Mwirichia R."/>
            <person name="Alam I."/>
            <person name="Rashid M."/>
            <person name="Vinu M."/>
            <person name="Ba-Alawi W."/>
            <person name="Anthony Kamau A."/>
            <person name="Kamanda Ngugi D."/>
            <person name="Goker M."/>
            <person name="Klenk H.P."/>
            <person name="Bajic V."/>
            <person name="Stingl U."/>
        </authorList>
    </citation>
    <scope>NUCLEOTIDE SEQUENCE [LARGE SCALE GENOMIC DNA]</scope>
    <source>
        <strain evidence="7">SCGC-AAA261F19</strain>
    </source>
</reference>
<dbReference type="GO" id="GO:0043138">
    <property type="term" value="F:3'-5' DNA helicase activity"/>
    <property type="evidence" value="ECO:0007669"/>
    <property type="project" value="UniProtKB-EC"/>
</dbReference>